<evidence type="ECO:0000313" key="5">
    <source>
        <dbReference type="EMBL" id="CAH2005944.1"/>
    </source>
</evidence>
<keyword evidence="6" id="KW-1185">Reference proteome</keyword>
<dbReference type="GO" id="GO:0006357">
    <property type="term" value="P:regulation of transcription by RNA polymerase II"/>
    <property type="evidence" value="ECO:0007669"/>
    <property type="project" value="TreeGrafter"/>
</dbReference>
<keyword evidence="2" id="KW-0694">RNA-binding</keyword>
<dbReference type="Proteomes" id="UP001152888">
    <property type="component" value="Unassembled WGS sequence"/>
</dbReference>
<evidence type="ECO:0000256" key="3">
    <source>
        <dbReference type="ARBA" id="ARBA00023242"/>
    </source>
</evidence>
<proteinExistence type="predicted"/>
<dbReference type="Pfam" id="PF02037">
    <property type="entry name" value="SAP"/>
    <property type="match status" value="1"/>
</dbReference>
<comment type="caution">
    <text evidence="5">The sequence shown here is derived from an EMBL/GenBank/DDBJ whole genome shotgun (WGS) entry which is preliminary data.</text>
</comment>
<dbReference type="GO" id="GO:0005634">
    <property type="term" value="C:nucleus"/>
    <property type="evidence" value="ECO:0007669"/>
    <property type="project" value="UniProtKB-SubCell"/>
</dbReference>
<dbReference type="InterPro" id="IPR051738">
    <property type="entry name" value="SAF_Modulators"/>
</dbReference>
<evidence type="ECO:0000259" key="4">
    <source>
        <dbReference type="PROSITE" id="PS50800"/>
    </source>
</evidence>
<dbReference type="PROSITE" id="PS50800">
    <property type="entry name" value="SAP"/>
    <property type="match status" value="1"/>
</dbReference>
<dbReference type="AlphaFoldDB" id="A0A9P0Q247"/>
<gene>
    <name evidence="5" type="ORF">ACAOBT_LOCUS28833</name>
</gene>
<dbReference type="GO" id="GO:0050684">
    <property type="term" value="P:regulation of mRNA processing"/>
    <property type="evidence" value="ECO:0007669"/>
    <property type="project" value="TreeGrafter"/>
</dbReference>
<evidence type="ECO:0000256" key="2">
    <source>
        <dbReference type="ARBA" id="ARBA00022884"/>
    </source>
</evidence>
<reference evidence="5" key="1">
    <citation type="submission" date="2022-03" db="EMBL/GenBank/DDBJ databases">
        <authorList>
            <person name="Sayadi A."/>
        </authorList>
    </citation>
    <scope>NUCLEOTIDE SEQUENCE</scope>
</reference>
<accession>A0A9P0Q247</accession>
<dbReference type="SUPFAM" id="SSF68906">
    <property type="entry name" value="SAP domain"/>
    <property type="match status" value="1"/>
</dbReference>
<keyword evidence="3" id="KW-0539">Nucleus</keyword>
<dbReference type="SMART" id="SM00513">
    <property type="entry name" value="SAP"/>
    <property type="match status" value="1"/>
</dbReference>
<evidence type="ECO:0000313" key="6">
    <source>
        <dbReference type="Proteomes" id="UP001152888"/>
    </source>
</evidence>
<dbReference type="InterPro" id="IPR003034">
    <property type="entry name" value="SAP_dom"/>
</dbReference>
<feature type="domain" description="SAP" evidence="4">
    <location>
        <begin position="4"/>
        <end position="38"/>
    </location>
</feature>
<organism evidence="5 6">
    <name type="scientific">Acanthoscelides obtectus</name>
    <name type="common">Bean weevil</name>
    <name type="synonym">Bruchus obtectus</name>
    <dbReference type="NCBI Taxonomy" id="200917"/>
    <lineage>
        <taxon>Eukaryota</taxon>
        <taxon>Metazoa</taxon>
        <taxon>Ecdysozoa</taxon>
        <taxon>Arthropoda</taxon>
        <taxon>Hexapoda</taxon>
        <taxon>Insecta</taxon>
        <taxon>Pterygota</taxon>
        <taxon>Neoptera</taxon>
        <taxon>Endopterygota</taxon>
        <taxon>Coleoptera</taxon>
        <taxon>Polyphaga</taxon>
        <taxon>Cucujiformia</taxon>
        <taxon>Chrysomeloidea</taxon>
        <taxon>Chrysomelidae</taxon>
        <taxon>Bruchinae</taxon>
        <taxon>Bruchini</taxon>
        <taxon>Acanthoscelides</taxon>
    </lineage>
</organism>
<dbReference type="InterPro" id="IPR036361">
    <property type="entry name" value="SAP_dom_sf"/>
</dbReference>
<sequence length="86" mass="9940">MARLVALKIADLKRELEERECDTAGKKAELQERLRQALIEEGEDPDIFIFTGGYWFNAAKPFDQVRKQVSGKLCQPRRSYTKVQPN</sequence>
<dbReference type="GO" id="GO:0003723">
    <property type="term" value="F:RNA binding"/>
    <property type="evidence" value="ECO:0007669"/>
    <property type="project" value="UniProtKB-KW"/>
</dbReference>
<dbReference type="OrthoDB" id="79455at2759"/>
<protein>
    <recommendedName>
        <fullName evidence="4">SAP domain-containing protein</fullName>
    </recommendedName>
</protein>
<evidence type="ECO:0000256" key="1">
    <source>
        <dbReference type="ARBA" id="ARBA00004123"/>
    </source>
</evidence>
<dbReference type="PANTHER" id="PTHR15683">
    <property type="entry name" value="SCAFFOLD ATTACHMENT FACTOR B-RELATED"/>
    <property type="match status" value="1"/>
</dbReference>
<dbReference type="PANTHER" id="PTHR15683:SF8">
    <property type="entry name" value="SCAFFOLD ATTACHMENT FACTOR B, ISOFORM B"/>
    <property type="match status" value="1"/>
</dbReference>
<dbReference type="Gene3D" id="1.10.720.30">
    <property type="entry name" value="SAP domain"/>
    <property type="match status" value="1"/>
</dbReference>
<comment type="subcellular location">
    <subcellularLocation>
        <location evidence="1">Nucleus</location>
    </subcellularLocation>
</comment>
<dbReference type="EMBL" id="CAKOFQ010007664">
    <property type="protein sequence ID" value="CAH2005944.1"/>
    <property type="molecule type" value="Genomic_DNA"/>
</dbReference>
<name>A0A9P0Q247_ACAOB</name>
<dbReference type="GO" id="GO:0043565">
    <property type="term" value="F:sequence-specific DNA binding"/>
    <property type="evidence" value="ECO:0007669"/>
    <property type="project" value="TreeGrafter"/>
</dbReference>